<protein>
    <submittedName>
        <fullName evidence="1">Uncharacterized protein</fullName>
    </submittedName>
</protein>
<sequence>MEGDRTLPVVAGNFIIKTGETNKQEGALHIAVANTLPEALTALILEDLNDEGETLVERLRKEEQIESVLNIDSLSDQKLDWVSRLRHQQHEKQFSVTAGFSGWQVMATDLPVDSTAVIYGIEKLFADDLEQLNRMQRECDDAHHHFYSDLESAYIDWSNYLSDVFLERSAGNRVNGYLAQIEAKIETLQYTEMYCRQLADRIHITTEELQYRIKTSKDIEMVIDKLIRRIEDLKAASLKYLPSLHENSDELTIKKELRHLALSKITIEKKNTHNFYEALPPTVIVSTSGKNALVRTFDAGDTISPEEKYVEIEGRIERFIDKMVRDNMLPVTEVAANLWKTLKVEWHAEFLPKKNGHYLNTADQNFSSEFLFDTYCLDEQNADLIKDYKLDNIAYNSSGNQYYGNSLVDSTLKEYVLGRIEKAVETFREADQNQPIYNLLEQYRAKLERTDLFEFTLSDFNNLMIQRSHALSVLPFIPNGFRNHKKAARALTALLNNHKANISLLSANHLSTFNPLRNGALSISRLRVTDSFGREQKIYPDKIITTKNQTFADRKNWVILPPRVLQPSALDIKFDYHTSDSVKSPVIGWMIPVFINQHLEFFNSEGLHIGAVNDEGQWEPTPFHTASGYEKKTGIEKIENPDLRNMVKWFSKQSKKPGFVAEVIKEIQHNLEHIAPENYQNPSLMETMASLPIAIAKIDYRLVSRGKPVYNVKNRDVVSDHSAHESGLCNIRFPVRFGDVNQYNDGLIGYWHMEEGDFNRRMLYINSQTVSGLSSAARKSFTIYQDIKNGLNSDASGKKLKNPSSIRKTLESAFEESAELADILNTEELEKVSAFVSSNPRSDKRNRSVPFKPDDLISSDMDFCWTVLPRCLIRKIRKHLP</sequence>
<dbReference type="AlphaFoldDB" id="A0AAU6WML8"/>
<proteinExistence type="predicted"/>
<evidence type="ECO:0000313" key="2">
    <source>
        <dbReference type="Proteomes" id="UP001463665"/>
    </source>
</evidence>
<gene>
    <name evidence="1" type="ORF">AAFP95_18760</name>
</gene>
<reference evidence="1 2" key="1">
    <citation type="submission" date="2024-04" db="EMBL/GenBank/DDBJ databases">
        <title>Genome sequencing and assembly of rice foliar adapted Chryseobacterium endophyticum OsEnb-ALM-A6.</title>
        <authorList>
            <person name="Kumar S."/>
            <person name="Javed M."/>
            <person name="Chouhan V."/>
            <person name="Charishma K."/>
            <person name="Patel A."/>
            <person name="Kumar M."/>
            <person name="Sahu K.P."/>
            <person name="Kumar A."/>
        </authorList>
    </citation>
    <scope>NUCLEOTIDE SEQUENCE [LARGE SCALE GENOMIC DNA]</scope>
    <source>
        <strain evidence="1 2">OsEnb-ALM-A6</strain>
    </source>
</reference>
<name>A0AAU6WML8_9FLAO</name>
<dbReference type="EMBL" id="CP154834">
    <property type="protein sequence ID" value="XAO73735.1"/>
    <property type="molecule type" value="Genomic_DNA"/>
</dbReference>
<dbReference type="RefSeq" id="WP_345766136.1">
    <property type="nucleotide sequence ID" value="NZ_CP154834.1"/>
</dbReference>
<accession>A0AAU6WML8</accession>
<dbReference type="Proteomes" id="UP001463665">
    <property type="component" value="Chromosome"/>
</dbReference>
<organism evidence="1 2">
    <name type="scientific">Chryseobacterium endophyticum</name>
    <dbReference type="NCBI Taxonomy" id="1854762"/>
    <lineage>
        <taxon>Bacteria</taxon>
        <taxon>Pseudomonadati</taxon>
        <taxon>Bacteroidota</taxon>
        <taxon>Flavobacteriia</taxon>
        <taxon>Flavobacteriales</taxon>
        <taxon>Weeksellaceae</taxon>
        <taxon>Chryseobacterium group</taxon>
        <taxon>Chryseobacterium</taxon>
    </lineage>
</organism>
<evidence type="ECO:0000313" key="1">
    <source>
        <dbReference type="EMBL" id="XAO73735.1"/>
    </source>
</evidence>
<keyword evidence="2" id="KW-1185">Reference proteome</keyword>